<keyword evidence="3 6" id="KW-0378">Hydrolase</keyword>
<evidence type="ECO:0000313" key="11">
    <source>
        <dbReference type="EMBL" id="MBE1607677.1"/>
    </source>
</evidence>
<dbReference type="InterPro" id="IPR050131">
    <property type="entry name" value="Peptidase_S8_subtilisin-like"/>
</dbReference>
<dbReference type="PROSITE" id="PS51892">
    <property type="entry name" value="SUBTILASE"/>
    <property type="match status" value="1"/>
</dbReference>
<dbReference type="PRINTS" id="PR00723">
    <property type="entry name" value="SUBTILISIN"/>
</dbReference>
<dbReference type="Pfam" id="PF13620">
    <property type="entry name" value="CarboxypepD_reg"/>
    <property type="match status" value="3"/>
</dbReference>
<dbReference type="SUPFAM" id="SSF52743">
    <property type="entry name" value="Subtilisin-like"/>
    <property type="match status" value="1"/>
</dbReference>
<dbReference type="InterPro" id="IPR008969">
    <property type="entry name" value="CarboxyPept-like_regulatory"/>
</dbReference>
<evidence type="ECO:0000259" key="9">
    <source>
        <dbReference type="Pfam" id="PF11721"/>
    </source>
</evidence>
<dbReference type="Gene3D" id="2.60.120.430">
    <property type="entry name" value="Galactose-binding lectin"/>
    <property type="match status" value="1"/>
</dbReference>
<organism evidence="11 12">
    <name type="scientific">Actinopolymorpha pittospori</name>
    <dbReference type="NCBI Taxonomy" id="648752"/>
    <lineage>
        <taxon>Bacteria</taxon>
        <taxon>Bacillati</taxon>
        <taxon>Actinomycetota</taxon>
        <taxon>Actinomycetes</taxon>
        <taxon>Propionibacteriales</taxon>
        <taxon>Actinopolymorphaceae</taxon>
        <taxon>Actinopolymorpha</taxon>
    </lineage>
</organism>
<dbReference type="InterPro" id="IPR024361">
    <property type="entry name" value="BACON"/>
</dbReference>
<evidence type="ECO:0000256" key="7">
    <source>
        <dbReference type="SAM" id="SignalP"/>
    </source>
</evidence>
<dbReference type="RefSeq" id="WP_192751588.1">
    <property type="nucleotide sequence ID" value="NZ_BAABJL010000207.1"/>
</dbReference>
<evidence type="ECO:0000256" key="2">
    <source>
        <dbReference type="ARBA" id="ARBA00022670"/>
    </source>
</evidence>
<dbReference type="Pfam" id="PF19190">
    <property type="entry name" value="BACON_2"/>
    <property type="match status" value="1"/>
</dbReference>
<protein>
    <submittedName>
        <fullName evidence="11">Subtilisin family serine protease</fullName>
    </submittedName>
</protein>
<dbReference type="InterPro" id="IPR036852">
    <property type="entry name" value="Peptidase_S8/S53_dom_sf"/>
</dbReference>
<dbReference type="PROSITE" id="PS00138">
    <property type="entry name" value="SUBTILASE_SER"/>
    <property type="match status" value="1"/>
</dbReference>
<dbReference type="GO" id="GO:0004252">
    <property type="term" value="F:serine-type endopeptidase activity"/>
    <property type="evidence" value="ECO:0007669"/>
    <property type="project" value="UniProtKB-UniRule"/>
</dbReference>
<dbReference type="InterPro" id="IPR015500">
    <property type="entry name" value="Peptidase_S8_subtilisin-rel"/>
</dbReference>
<dbReference type="InterPro" id="IPR013784">
    <property type="entry name" value="Carb-bd-like_fold"/>
</dbReference>
<dbReference type="Pfam" id="PF00082">
    <property type="entry name" value="Peptidase_S8"/>
    <property type="match status" value="1"/>
</dbReference>
<feature type="chain" id="PRO_5037968273" evidence="7">
    <location>
        <begin position="24"/>
        <end position="1459"/>
    </location>
</feature>
<evidence type="ECO:0000256" key="5">
    <source>
        <dbReference type="PIRSR" id="PIRSR615500-1"/>
    </source>
</evidence>
<gene>
    <name evidence="11" type="ORF">HEB94_004525</name>
</gene>
<dbReference type="GO" id="GO:0006508">
    <property type="term" value="P:proteolysis"/>
    <property type="evidence" value="ECO:0007669"/>
    <property type="project" value="UniProtKB-KW"/>
</dbReference>
<evidence type="ECO:0000259" key="10">
    <source>
        <dbReference type="Pfam" id="PF19190"/>
    </source>
</evidence>
<dbReference type="InterPro" id="IPR008979">
    <property type="entry name" value="Galactose-bd-like_sf"/>
</dbReference>
<dbReference type="Proteomes" id="UP000638648">
    <property type="component" value="Unassembled WGS sequence"/>
</dbReference>
<dbReference type="InterPro" id="IPR023828">
    <property type="entry name" value="Peptidase_S8_Ser-AS"/>
</dbReference>
<dbReference type="SUPFAM" id="SSF49452">
    <property type="entry name" value="Starch-binding domain-like"/>
    <property type="match status" value="2"/>
</dbReference>
<dbReference type="SUPFAM" id="SSF49464">
    <property type="entry name" value="Carboxypeptidase regulatory domain-like"/>
    <property type="match status" value="1"/>
</dbReference>
<keyword evidence="7" id="KW-0732">Signal</keyword>
<dbReference type="GO" id="GO:0030246">
    <property type="term" value="F:carbohydrate binding"/>
    <property type="evidence" value="ECO:0007669"/>
    <property type="project" value="InterPro"/>
</dbReference>
<dbReference type="EMBL" id="JADBEM010000001">
    <property type="protein sequence ID" value="MBE1607677.1"/>
    <property type="molecule type" value="Genomic_DNA"/>
</dbReference>
<keyword evidence="12" id="KW-1185">Reference proteome</keyword>
<feature type="domain" description="Malectin" evidence="9">
    <location>
        <begin position="1302"/>
        <end position="1435"/>
    </location>
</feature>
<reference evidence="11" key="1">
    <citation type="submission" date="2020-10" db="EMBL/GenBank/DDBJ databases">
        <title>Sequencing the genomes of 1000 actinobacteria strains.</title>
        <authorList>
            <person name="Klenk H.-P."/>
        </authorList>
    </citation>
    <scope>NUCLEOTIDE SEQUENCE</scope>
    <source>
        <strain evidence="11">DSM 45354</strain>
    </source>
</reference>
<dbReference type="PANTHER" id="PTHR43806:SF67">
    <property type="entry name" value="EGF-LIKE DOMAIN-CONTAINING PROTEIN"/>
    <property type="match status" value="1"/>
</dbReference>
<evidence type="ECO:0000256" key="3">
    <source>
        <dbReference type="ARBA" id="ARBA00022801"/>
    </source>
</evidence>
<feature type="active site" description="Charge relay system" evidence="5 6">
    <location>
        <position position="185"/>
    </location>
</feature>
<feature type="domain" description="Peptidase S8/S53" evidence="8">
    <location>
        <begin position="176"/>
        <end position="450"/>
    </location>
</feature>
<feature type="signal peptide" evidence="7">
    <location>
        <begin position="1"/>
        <end position="23"/>
    </location>
</feature>
<dbReference type="InterPro" id="IPR000209">
    <property type="entry name" value="Peptidase_S8/S53_dom"/>
</dbReference>
<proteinExistence type="inferred from homology"/>
<evidence type="ECO:0000313" key="12">
    <source>
        <dbReference type="Proteomes" id="UP000638648"/>
    </source>
</evidence>
<dbReference type="Gene3D" id="2.60.40.1120">
    <property type="entry name" value="Carboxypeptidase-like, regulatory domain"/>
    <property type="match status" value="3"/>
</dbReference>
<feature type="domain" description="BACON" evidence="10">
    <location>
        <begin position="1235"/>
        <end position="1284"/>
    </location>
</feature>
<dbReference type="SUPFAM" id="SSF49785">
    <property type="entry name" value="Galactose-binding domain-like"/>
    <property type="match status" value="1"/>
</dbReference>
<dbReference type="CDD" id="cd07481">
    <property type="entry name" value="Peptidases_S8_BacillopeptidaseF-like"/>
    <property type="match status" value="1"/>
</dbReference>
<accession>A0A927N2E2</accession>
<name>A0A927N2E2_9ACTN</name>
<keyword evidence="2 6" id="KW-0645">Protease</keyword>
<dbReference type="Pfam" id="PF11721">
    <property type="entry name" value="Malectin"/>
    <property type="match status" value="1"/>
</dbReference>
<feature type="active site" description="Charge relay system" evidence="5 6">
    <location>
        <position position="410"/>
    </location>
</feature>
<dbReference type="SUPFAM" id="SSF63825">
    <property type="entry name" value="YWTD domain"/>
    <property type="match status" value="1"/>
</dbReference>
<comment type="caution">
    <text evidence="11">The sequence shown here is derived from an EMBL/GenBank/DDBJ whole genome shotgun (WGS) entry which is preliminary data.</text>
</comment>
<keyword evidence="4 6" id="KW-0720">Serine protease</keyword>
<dbReference type="InterPro" id="IPR021720">
    <property type="entry name" value="Malectin_dom"/>
</dbReference>
<comment type="similarity">
    <text evidence="1 6">Belongs to the peptidase S8 family.</text>
</comment>
<sequence length="1459" mass="152501">MALVATASLAMVAGLLSPAAALAAPEPVAKPAPVDKAVQKKLDAKGASDLWLVFDGKADLTKASSVKDWTARGEAVVKALKETANKSQAGAREALKVAKATYTPYWISNRILVRNSTESLTQKLAGLPGVARVTETRTFQVPKPIKKPAGKSVNAVEWGIAEINADDVWSQYGVRGEGITVASIDTGVQYDHPALVGKYRGNQGNGTFDHNYNWFDPSNTCGSPSVAPCDNAGHGTHTMGTMIGDDATGNQIGVAPGARWIAAKGCEDLGCSDMSLLSSGQWMLAPTDLNGDNPRPDLRPNIVNNSWGAGNLSDIDPWYDDIVSGWTASGIFGVFSNGNEGEFGCDTTGSPADSPFAYGVGAYSQNGQIAYFSSRGPGANGEIRPNISAPGDNIRSSIPGNGYGNNSGTSMAAPHVSGSVALIWSAAPALVGDIEGTRTLLNETARDTEDLTCGGTPENNNVWGEGKLDVLAAVDAAPRGDTGVLTGTVTAADGGTPVAGARVEVEGPLERSTTTGPDGTYRFTLSTGSYTIDVSAFGLASESATATVSKDATTTRDFALDAAPSFGVQGTVVDARGQPVVGVTVSVDGTPIPPATTDAEGAYAFDSVPAGNYSITVAGTGCLTSTSKDVVVDSAEVVDFEVADRTDDYGYRCVVEASEYVQADAKQAISGDDASGVVNLPFPVYFYGSGYKQLNASTNGHLSFTAPSTSFVNGSIPNATAPNAAIYAFWDDLNIDADAGIYTKTVGTSPNRSFIVEWRNAQILASDNARIDAEIVLHENGDITLAYGNLDAAVPDEQGLSATVGIENATGTDGLQYSNEAAVLSNEKSVRYTLPPNGFVTGTVTNKNDGEPVAGATVSVLDGDTVVREMKTGADGVYAGQVWVGSYTLKATASNYTAAQAAVTVAEGQTVTKNFVLKTARAEIDAPELTWLLPQGNNQSATITLTNTGSAALKFEASEAGGGKVNAQAAKVSKTMAAKADPKARTAASRYTKAEVQQARPYAVGDVLDSWPTQGVSVAWGVGYTGSNLWISNPEAIQNTEFTTAGAPTGRAWGAPWSGTWAGDMAFDTQRGLMCQVAVGADNGIHCWDQATGEVTYSLTGSPWSGISQRGLAYRPDDDSFYIGGWNEDVVYHVAGQSAAEPGALLGQCSMPGASISGLAYNTTANVLWVTTSTATNDIHQINPDNCEIISSMALPETEEFAGAGAELDSAGNLWATSQLSNTAYLLETGVPQSSDIPWLTVKPAKGSVAVGASKEIKVSVDTTGLEAGVYRGTLILDTSDGRQPTVQLPVQLVVAGYWKGVNSGGAAYTDTANLPWVADQAYKAGQFGWVGTSTVNTANGTVDFAGTEDDTLYRDQRQGMDAYKFDRLPAGKYEVTLDFAEMARSPRVDWRRFDVDVNGQYVLVGYDIADEVGGRHADERSFVVDVPANGNLQVSFHDRRGYQPSVVNAIRVVHRPDL</sequence>
<dbReference type="PANTHER" id="PTHR43806">
    <property type="entry name" value="PEPTIDASE S8"/>
    <property type="match status" value="1"/>
</dbReference>
<evidence type="ECO:0000256" key="6">
    <source>
        <dbReference type="PROSITE-ProRule" id="PRU01240"/>
    </source>
</evidence>
<evidence type="ECO:0000259" key="8">
    <source>
        <dbReference type="Pfam" id="PF00082"/>
    </source>
</evidence>
<dbReference type="InterPro" id="IPR033857">
    <property type="entry name" value="Bacillopeptidase_F"/>
</dbReference>
<evidence type="ECO:0000256" key="4">
    <source>
        <dbReference type="ARBA" id="ARBA00022825"/>
    </source>
</evidence>
<evidence type="ECO:0000256" key="1">
    <source>
        <dbReference type="ARBA" id="ARBA00011073"/>
    </source>
</evidence>
<feature type="active site" description="Charge relay system" evidence="5 6">
    <location>
        <position position="234"/>
    </location>
</feature>
<dbReference type="Gene3D" id="3.40.50.200">
    <property type="entry name" value="Peptidase S8/S53 domain"/>
    <property type="match status" value="1"/>
</dbReference>